<feature type="DNA-binding region" description="H-T-H motif" evidence="2">
    <location>
        <begin position="31"/>
        <end position="50"/>
    </location>
</feature>
<gene>
    <name evidence="4" type="ORF">HZF24_13930</name>
</gene>
<dbReference type="SUPFAM" id="SSF46689">
    <property type="entry name" value="Homeodomain-like"/>
    <property type="match status" value="1"/>
</dbReference>
<dbReference type="AlphaFoldDB" id="A0A974BL98"/>
<dbReference type="InterPro" id="IPR001647">
    <property type="entry name" value="HTH_TetR"/>
</dbReference>
<dbReference type="InterPro" id="IPR050624">
    <property type="entry name" value="HTH-type_Tx_Regulator"/>
</dbReference>
<dbReference type="InterPro" id="IPR009057">
    <property type="entry name" value="Homeodomain-like_sf"/>
</dbReference>
<name>A0A974BL98_SEDHY</name>
<dbReference type="InterPro" id="IPR039532">
    <property type="entry name" value="TetR_C_Firmicutes"/>
</dbReference>
<sequence length="180" mass="21257">MKESRKTRYTKMVLQNSLFELLEEKPISKITIKELCENADINRTTFYAHYTDQYDLLTKIENETLTWAKEAVANLTDKNDKYENIKIMEEIFQYIVDNGKNLKILMSERGDINFQKQIFTIIYQQCGIYFSSDENSNIRDEYFIFVVNGSIGLLQHWLKNGMNRSAREMAEIIYNMAVQS</sequence>
<dbReference type="EMBL" id="JACBNQ010000019">
    <property type="protein sequence ID" value="NYB75243.1"/>
    <property type="molecule type" value="Genomic_DNA"/>
</dbReference>
<feature type="domain" description="HTH tetR-type" evidence="3">
    <location>
        <begin position="8"/>
        <end position="68"/>
    </location>
</feature>
<proteinExistence type="predicted"/>
<accession>A0A974BL98</accession>
<keyword evidence="5" id="KW-1185">Reference proteome</keyword>
<evidence type="ECO:0000313" key="5">
    <source>
        <dbReference type="Proteomes" id="UP000611629"/>
    </source>
</evidence>
<evidence type="ECO:0000259" key="3">
    <source>
        <dbReference type="PROSITE" id="PS50977"/>
    </source>
</evidence>
<dbReference type="PANTHER" id="PTHR43479:SF7">
    <property type="entry name" value="TETR-FAMILY TRANSCRIPTIONAL REGULATOR"/>
    <property type="match status" value="1"/>
</dbReference>
<comment type="caution">
    <text evidence="4">The sequence shown here is derived from an EMBL/GenBank/DDBJ whole genome shotgun (WGS) entry which is preliminary data.</text>
</comment>
<reference evidence="4" key="1">
    <citation type="submission" date="2020-07" db="EMBL/GenBank/DDBJ databases">
        <title>Genomic analysis of a strain of Sedimentibacter Hydroxybenzoicus DSM7310.</title>
        <authorList>
            <person name="Ma S."/>
        </authorList>
    </citation>
    <scope>NUCLEOTIDE SEQUENCE</scope>
    <source>
        <strain evidence="4">DSM 7310</strain>
    </source>
</reference>
<evidence type="ECO:0000256" key="1">
    <source>
        <dbReference type="ARBA" id="ARBA00023125"/>
    </source>
</evidence>
<evidence type="ECO:0000256" key="2">
    <source>
        <dbReference type="PROSITE-ProRule" id="PRU00335"/>
    </source>
</evidence>
<evidence type="ECO:0000313" key="4">
    <source>
        <dbReference type="EMBL" id="NYB75243.1"/>
    </source>
</evidence>
<dbReference type="Gene3D" id="1.10.357.10">
    <property type="entry name" value="Tetracycline Repressor, domain 2"/>
    <property type="match status" value="1"/>
</dbReference>
<protein>
    <submittedName>
        <fullName evidence="4">TetR/AcrR family transcriptional regulator</fullName>
    </submittedName>
</protein>
<organism evidence="4 5">
    <name type="scientific">Sedimentibacter hydroxybenzoicus DSM 7310</name>
    <dbReference type="NCBI Taxonomy" id="1123245"/>
    <lineage>
        <taxon>Bacteria</taxon>
        <taxon>Bacillati</taxon>
        <taxon>Bacillota</taxon>
        <taxon>Tissierellia</taxon>
        <taxon>Sedimentibacter</taxon>
    </lineage>
</organism>
<dbReference type="PANTHER" id="PTHR43479">
    <property type="entry name" value="ACREF/ENVCD OPERON REPRESSOR-RELATED"/>
    <property type="match status" value="1"/>
</dbReference>
<dbReference type="PROSITE" id="PS50977">
    <property type="entry name" value="HTH_TETR_2"/>
    <property type="match status" value="1"/>
</dbReference>
<dbReference type="RefSeq" id="WP_179238949.1">
    <property type="nucleotide sequence ID" value="NZ_JACBNQ010000019.1"/>
</dbReference>
<dbReference type="Pfam" id="PF14278">
    <property type="entry name" value="TetR_C_8"/>
    <property type="match status" value="1"/>
</dbReference>
<dbReference type="Proteomes" id="UP000611629">
    <property type="component" value="Unassembled WGS sequence"/>
</dbReference>
<keyword evidence="1 2" id="KW-0238">DNA-binding</keyword>
<dbReference type="GO" id="GO:0003677">
    <property type="term" value="F:DNA binding"/>
    <property type="evidence" value="ECO:0007669"/>
    <property type="project" value="UniProtKB-UniRule"/>
</dbReference>